<dbReference type="EMBL" id="BONK01000011">
    <property type="protein sequence ID" value="GIG22365.1"/>
    <property type="molecule type" value="Genomic_DNA"/>
</dbReference>
<feature type="domain" description="DUF5655" evidence="1">
    <location>
        <begin position="102"/>
        <end position="209"/>
    </location>
</feature>
<proteinExistence type="predicted"/>
<dbReference type="Pfam" id="PF18899">
    <property type="entry name" value="DUF5655"/>
    <property type="match status" value="1"/>
</dbReference>
<keyword evidence="3" id="KW-1185">Reference proteome</keyword>
<name>A0A919P509_9CELL</name>
<sequence length="210" mass="22665">MATSLDGAQVAAGRRVPTLGGMSSPDDMMAAVTASMVDRTGRDLDGWATIVLRSSGVDPLDQVAVRRWLRDVHGVPQNTQWAIAFEVARRAGWVQPTVDEYVDSQYTGRKAAFRPVYDAVEAALLGLGDDVRREGRSTYVPFVRARQFAAVAATASRVDVGLRFVSAPSSDRLVVSSFPGSATHRLVLTDVAEVDDELVGLLRVAYEQNG</sequence>
<dbReference type="InterPro" id="IPR043714">
    <property type="entry name" value="DUF5655"/>
</dbReference>
<protein>
    <recommendedName>
        <fullName evidence="1">DUF5655 domain-containing protein</fullName>
    </recommendedName>
</protein>
<accession>A0A919P509</accession>
<gene>
    <name evidence="2" type="ORF">Cch01nite_30890</name>
</gene>
<dbReference type="Proteomes" id="UP000632740">
    <property type="component" value="Unassembled WGS sequence"/>
</dbReference>
<reference evidence="2" key="1">
    <citation type="submission" date="2021-01" db="EMBL/GenBank/DDBJ databases">
        <title>Whole genome shotgun sequence of Cellulomonas chitinilytica NBRC 110799.</title>
        <authorList>
            <person name="Komaki H."/>
            <person name="Tamura T."/>
        </authorList>
    </citation>
    <scope>NUCLEOTIDE SEQUENCE</scope>
    <source>
        <strain evidence="2">NBRC 110799</strain>
    </source>
</reference>
<comment type="caution">
    <text evidence="2">The sequence shown here is derived from an EMBL/GenBank/DDBJ whole genome shotgun (WGS) entry which is preliminary data.</text>
</comment>
<dbReference type="AlphaFoldDB" id="A0A919P509"/>
<evidence type="ECO:0000259" key="1">
    <source>
        <dbReference type="Pfam" id="PF18899"/>
    </source>
</evidence>
<evidence type="ECO:0000313" key="3">
    <source>
        <dbReference type="Proteomes" id="UP000632740"/>
    </source>
</evidence>
<evidence type="ECO:0000313" key="2">
    <source>
        <dbReference type="EMBL" id="GIG22365.1"/>
    </source>
</evidence>
<organism evidence="2 3">
    <name type="scientific">Cellulomonas chitinilytica</name>
    <dbReference type="NCBI Taxonomy" id="398759"/>
    <lineage>
        <taxon>Bacteria</taxon>
        <taxon>Bacillati</taxon>
        <taxon>Actinomycetota</taxon>
        <taxon>Actinomycetes</taxon>
        <taxon>Micrococcales</taxon>
        <taxon>Cellulomonadaceae</taxon>
        <taxon>Cellulomonas</taxon>
    </lineage>
</organism>